<evidence type="ECO:0000313" key="2">
    <source>
        <dbReference type="Proteomes" id="UP000824088"/>
    </source>
</evidence>
<organism evidence="1 2">
    <name type="scientific">Candidatus Limadaptatus stercorigallinarum</name>
    <dbReference type="NCBI Taxonomy" id="2840845"/>
    <lineage>
        <taxon>Bacteria</taxon>
        <taxon>Bacillati</taxon>
        <taxon>Bacillota</taxon>
        <taxon>Clostridia</taxon>
        <taxon>Eubacteriales</taxon>
        <taxon>Candidatus Limadaptatus</taxon>
    </lineage>
</organism>
<reference evidence="1" key="1">
    <citation type="submission" date="2020-10" db="EMBL/GenBank/DDBJ databases">
        <authorList>
            <person name="Gilroy R."/>
        </authorList>
    </citation>
    <scope>NUCLEOTIDE SEQUENCE</scope>
    <source>
        <strain evidence="1">1063</strain>
    </source>
</reference>
<dbReference type="Proteomes" id="UP000824088">
    <property type="component" value="Unassembled WGS sequence"/>
</dbReference>
<dbReference type="EMBL" id="DVMN01000053">
    <property type="protein sequence ID" value="HIU21161.1"/>
    <property type="molecule type" value="Genomic_DNA"/>
</dbReference>
<accession>A0A9D1HRF5</accession>
<comment type="caution">
    <text evidence="1">The sequence shown here is derived from an EMBL/GenBank/DDBJ whole genome shotgun (WGS) entry which is preliminary data.</text>
</comment>
<reference evidence="1" key="2">
    <citation type="journal article" date="2021" name="PeerJ">
        <title>Extensive microbial diversity within the chicken gut microbiome revealed by metagenomics and culture.</title>
        <authorList>
            <person name="Gilroy R."/>
            <person name="Ravi A."/>
            <person name="Getino M."/>
            <person name="Pursley I."/>
            <person name="Horton D.L."/>
            <person name="Alikhan N.F."/>
            <person name="Baker D."/>
            <person name="Gharbi K."/>
            <person name="Hall N."/>
            <person name="Watson M."/>
            <person name="Adriaenssens E.M."/>
            <person name="Foster-Nyarko E."/>
            <person name="Jarju S."/>
            <person name="Secka A."/>
            <person name="Antonio M."/>
            <person name="Oren A."/>
            <person name="Chaudhuri R.R."/>
            <person name="La Ragione R."/>
            <person name="Hildebrand F."/>
            <person name="Pallen M.J."/>
        </authorList>
    </citation>
    <scope>NUCLEOTIDE SEQUENCE</scope>
    <source>
        <strain evidence="1">1063</strain>
    </source>
</reference>
<sequence>MRKEMKLSTKAIQIALLVCIALLMCVIPFSLLAEEGIAQAEEDENAVEFKL</sequence>
<dbReference type="AlphaFoldDB" id="A0A9D1HRF5"/>
<proteinExistence type="predicted"/>
<protein>
    <submittedName>
        <fullName evidence="1">Uncharacterized protein</fullName>
    </submittedName>
</protein>
<evidence type="ECO:0000313" key="1">
    <source>
        <dbReference type="EMBL" id="HIU21161.1"/>
    </source>
</evidence>
<gene>
    <name evidence="1" type="ORF">IAD51_02835</name>
</gene>
<name>A0A9D1HRF5_9FIRM</name>